<keyword evidence="1" id="KW-0812">Transmembrane</keyword>
<dbReference type="Proteomes" id="UP000664034">
    <property type="component" value="Unassembled WGS sequence"/>
</dbReference>
<keyword evidence="3" id="KW-1185">Reference proteome</keyword>
<evidence type="ECO:0000256" key="1">
    <source>
        <dbReference type="SAM" id="Phobius"/>
    </source>
</evidence>
<evidence type="ECO:0000313" key="2">
    <source>
        <dbReference type="EMBL" id="MBO0936959.1"/>
    </source>
</evidence>
<proteinExistence type="predicted"/>
<keyword evidence="1" id="KW-0472">Membrane</keyword>
<sequence>MESIVRFFTDRFTSKTTLTVGLNLLVIGAVLVVRYMTPVALPRPMLSLPRAADFSLANWFADRLADLVSIILEVIRHLN</sequence>
<evidence type="ECO:0000313" key="3">
    <source>
        <dbReference type="Proteomes" id="UP000664034"/>
    </source>
</evidence>
<feature type="transmembrane region" description="Helical" evidence="1">
    <location>
        <begin position="20"/>
        <end position="41"/>
    </location>
</feature>
<dbReference type="AlphaFoldDB" id="A0A939GGU2"/>
<reference evidence="2" key="1">
    <citation type="submission" date="2021-03" db="EMBL/GenBank/DDBJ databases">
        <title>Fibrella sp. HMF5335 genome sequencing and assembly.</title>
        <authorList>
            <person name="Kang H."/>
            <person name="Kim H."/>
            <person name="Bae S."/>
            <person name="Joh K."/>
        </authorList>
    </citation>
    <scope>NUCLEOTIDE SEQUENCE</scope>
    <source>
        <strain evidence="2">HMF5335</strain>
    </source>
</reference>
<dbReference type="RefSeq" id="WP_207364514.1">
    <property type="nucleotide sequence ID" value="NZ_JAFMYV010000004.1"/>
</dbReference>
<protein>
    <submittedName>
        <fullName evidence="2">Uncharacterized protein</fullName>
    </submittedName>
</protein>
<accession>A0A939GGU2</accession>
<dbReference type="EMBL" id="JAFMYV010000004">
    <property type="protein sequence ID" value="MBO0936959.1"/>
    <property type="molecule type" value="Genomic_DNA"/>
</dbReference>
<organism evidence="2 3">
    <name type="scientific">Fibrella rubiginis</name>
    <dbReference type="NCBI Taxonomy" id="2817060"/>
    <lineage>
        <taxon>Bacteria</taxon>
        <taxon>Pseudomonadati</taxon>
        <taxon>Bacteroidota</taxon>
        <taxon>Cytophagia</taxon>
        <taxon>Cytophagales</taxon>
        <taxon>Spirosomataceae</taxon>
        <taxon>Fibrella</taxon>
    </lineage>
</organism>
<name>A0A939GGU2_9BACT</name>
<comment type="caution">
    <text evidence="2">The sequence shown here is derived from an EMBL/GenBank/DDBJ whole genome shotgun (WGS) entry which is preliminary data.</text>
</comment>
<keyword evidence="1" id="KW-1133">Transmembrane helix</keyword>
<gene>
    <name evidence="2" type="ORF">J2I47_10425</name>
</gene>